<dbReference type="AlphaFoldDB" id="A0A645DCS8"/>
<gene>
    <name evidence="1" type="ORF">SDC9_133461</name>
</gene>
<protein>
    <submittedName>
        <fullName evidence="1">Uncharacterized protein</fullName>
    </submittedName>
</protein>
<accession>A0A645DCS8</accession>
<organism evidence="1">
    <name type="scientific">bioreactor metagenome</name>
    <dbReference type="NCBI Taxonomy" id="1076179"/>
    <lineage>
        <taxon>unclassified sequences</taxon>
        <taxon>metagenomes</taxon>
        <taxon>ecological metagenomes</taxon>
    </lineage>
</organism>
<name>A0A645DCS8_9ZZZZ</name>
<proteinExistence type="predicted"/>
<sequence>MTKKEIARYAKSLSSAIEKILAMDGYIENPAETENFLQLLDSNNHDSHEFQQMIQEYAQNLLNRMLPGLEVFVRDTNLNEDSTRKYKQGMFLRNPGFTDASGRNGGLITTNRFAILSNHMAEMGRFSPNPWGLHVAQCNSYFKVLSNYTSPSGKHLTILLHLPGDKTWKLLQKIHITQEEELVSMVIERFEKRLQEPPISDLTSEIWLERCSDLIGFDENGKPWPLE</sequence>
<comment type="caution">
    <text evidence="1">The sequence shown here is derived from an EMBL/GenBank/DDBJ whole genome shotgun (WGS) entry which is preliminary data.</text>
</comment>
<reference evidence="1" key="1">
    <citation type="submission" date="2019-08" db="EMBL/GenBank/DDBJ databases">
        <authorList>
            <person name="Kucharzyk K."/>
            <person name="Murdoch R.W."/>
            <person name="Higgins S."/>
            <person name="Loffler F."/>
        </authorList>
    </citation>
    <scope>NUCLEOTIDE SEQUENCE</scope>
</reference>
<evidence type="ECO:0000313" key="1">
    <source>
        <dbReference type="EMBL" id="MPM86372.1"/>
    </source>
</evidence>
<dbReference type="EMBL" id="VSSQ01034429">
    <property type="protein sequence ID" value="MPM86372.1"/>
    <property type="molecule type" value="Genomic_DNA"/>
</dbReference>